<keyword evidence="2" id="KW-1185">Reference proteome</keyword>
<dbReference type="EnsemblMetazoa" id="CLYHEMT000793.1">
    <property type="protein sequence ID" value="CLYHEMP000793.1"/>
    <property type="gene ID" value="CLYHEMG000793"/>
</dbReference>
<evidence type="ECO:0000313" key="2">
    <source>
        <dbReference type="Proteomes" id="UP000594262"/>
    </source>
</evidence>
<dbReference type="OrthoDB" id="5952569at2759"/>
<dbReference type="SUPFAM" id="SSF47473">
    <property type="entry name" value="EF-hand"/>
    <property type="match status" value="1"/>
</dbReference>
<dbReference type="InterPro" id="IPR013785">
    <property type="entry name" value="Aldolase_TIM"/>
</dbReference>
<name>A0A7M5UL59_9CNID</name>
<dbReference type="RefSeq" id="XP_066921949.1">
    <property type="nucleotide sequence ID" value="XM_067065848.1"/>
</dbReference>
<dbReference type="AlphaFoldDB" id="A0A7M5UL59"/>
<dbReference type="RefSeq" id="XP_066921950.1">
    <property type="nucleotide sequence ID" value="XM_067065849.1"/>
</dbReference>
<dbReference type="SUPFAM" id="SSF51569">
    <property type="entry name" value="Aldolase"/>
    <property type="match status" value="1"/>
</dbReference>
<dbReference type="InterPro" id="IPR011992">
    <property type="entry name" value="EF-hand-dom_pair"/>
</dbReference>
<sequence length="576" mass="65995">MADIDSFMDQYNSMNDEIKPRFETLKNLDLFVLDNSIRESTVGALRGHTLQNKIDILAQTKLLGYENNIIAAFSHLRRVDDAFINYLKEQNEDFSKKYAFAEFYDECDTETHLPTPGIPIGLEKCRDLGVPNVIMECDLANLPKESQFTHEKRCKLFEERFAWIRENISENSRILINLRDLAAAMAKGEKTRKLAFQTIDFLSKHRPQIFGIMTEEPTGQYFPEQLRNMTRTATNLMRKNEFEGHFLVHIHQQWGLHNAGNLECLANGATGIWCSVSEEGAALGHASSALTIMNLIRLGNTKVLHKYHCTYLRKAAQRITKIVTGRPAHPKTPIYGARAVDQVFGLGGMGGNIGGFGSLDLAQFFDIPLTKRITTLATNQMIVDRMVRLFGEHPSYNVEMAEEMKKKMLEDYRDDRKEEYHSPVGLATLFDKAGGKKTPAMLRALAEWDIKSLHIQQLIDEIKGHWKLWDRTDGKMDGDITFDNFYNAFMKEYFGCYRCPQTKKALQAINVVKDENISWDEFEIFLKWAGKEYPETKNAEDLLDVAFLQGIVPAMQDEVIKSEKKDKSMFHDSHDF</sequence>
<organism evidence="1 2">
    <name type="scientific">Clytia hemisphaerica</name>
    <dbReference type="NCBI Taxonomy" id="252671"/>
    <lineage>
        <taxon>Eukaryota</taxon>
        <taxon>Metazoa</taxon>
        <taxon>Cnidaria</taxon>
        <taxon>Hydrozoa</taxon>
        <taxon>Hydroidolina</taxon>
        <taxon>Leptothecata</taxon>
        <taxon>Obeliida</taxon>
        <taxon>Clytiidae</taxon>
        <taxon>Clytia</taxon>
    </lineage>
</organism>
<accession>A0A7M5UL59</accession>
<proteinExistence type="predicted"/>
<dbReference type="GeneID" id="136809328"/>
<evidence type="ECO:0008006" key="3">
    <source>
        <dbReference type="Google" id="ProtNLM"/>
    </source>
</evidence>
<dbReference type="Proteomes" id="UP000594262">
    <property type="component" value="Unplaced"/>
</dbReference>
<dbReference type="Gene3D" id="3.20.20.70">
    <property type="entry name" value="Aldolase class I"/>
    <property type="match status" value="1"/>
</dbReference>
<evidence type="ECO:0000313" key="1">
    <source>
        <dbReference type="EnsemblMetazoa" id="CLYHEMP000793.1"/>
    </source>
</evidence>
<protein>
    <recommendedName>
        <fullName evidence="3">Pyruvate carboxyltransferase domain-containing protein</fullName>
    </recommendedName>
</protein>
<reference evidence="1" key="1">
    <citation type="submission" date="2021-01" db="UniProtKB">
        <authorList>
            <consortium name="EnsemblMetazoa"/>
        </authorList>
    </citation>
    <scope>IDENTIFICATION</scope>
</reference>